<sequence>MFNLEDYETVEERLIKFWKDHPDGQIHTRLLENAATRFIVEASIYRTEADSRPWTTGLAEETVQGRGVNATSALENCETSAIGRALANAGYATKGRRASREEMGKVVKGAEVKAQIDQVKAKMAETSGTYIPVVKEEDPWTIKPATMPPTMGEAVATVKEIIGGQTEKDIPKCVHGDMFWKTGTTKAGKPWGHFKCKAAVTGELSGRCEAPNDVIWYEISKEDGTWQRQKGRI</sequence>
<gene>
    <name evidence="1" type="ORF">UFOVP538_10</name>
</gene>
<name>A0A6J5MT88_9CAUD</name>
<accession>A0A6J5MT88</accession>
<proteinExistence type="predicted"/>
<protein>
    <submittedName>
        <fullName evidence="1">Uncharacterized protein</fullName>
    </submittedName>
</protein>
<evidence type="ECO:0000313" key="1">
    <source>
        <dbReference type="EMBL" id="CAB4149201.1"/>
    </source>
</evidence>
<dbReference type="EMBL" id="LR796514">
    <property type="protein sequence ID" value="CAB4149201.1"/>
    <property type="molecule type" value="Genomic_DNA"/>
</dbReference>
<reference evidence="1" key="1">
    <citation type="submission" date="2020-04" db="EMBL/GenBank/DDBJ databases">
        <authorList>
            <person name="Chiriac C."/>
            <person name="Salcher M."/>
            <person name="Ghai R."/>
            <person name="Kavagutti S V."/>
        </authorList>
    </citation>
    <scope>NUCLEOTIDE SEQUENCE</scope>
</reference>
<organism evidence="1">
    <name type="scientific">uncultured Caudovirales phage</name>
    <dbReference type="NCBI Taxonomy" id="2100421"/>
    <lineage>
        <taxon>Viruses</taxon>
        <taxon>Duplodnaviria</taxon>
        <taxon>Heunggongvirae</taxon>
        <taxon>Uroviricota</taxon>
        <taxon>Caudoviricetes</taxon>
        <taxon>Peduoviridae</taxon>
        <taxon>Maltschvirus</taxon>
        <taxon>Maltschvirus maltsch</taxon>
    </lineage>
</organism>